<dbReference type="Proteomes" id="UP000277928">
    <property type="component" value="Unassembled WGS sequence"/>
</dbReference>
<organism evidence="1 2">
    <name type="scientific">Litomosoides sigmodontis</name>
    <name type="common">Filarial nematode worm</name>
    <dbReference type="NCBI Taxonomy" id="42156"/>
    <lineage>
        <taxon>Eukaryota</taxon>
        <taxon>Metazoa</taxon>
        <taxon>Ecdysozoa</taxon>
        <taxon>Nematoda</taxon>
        <taxon>Chromadorea</taxon>
        <taxon>Rhabditida</taxon>
        <taxon>Spirurina</taxon>
        <taxon>Spiruromorpha</taxon>
        <taxon>Filarioidea</taxon>
        <taxon>Onchocercidae</taxon>
        <taxon>Litomosoides</taxon>
    </lineage>
</organism>
<reference evidence="1 2" key="1">
    <citation type="submission" date="2018-08" db="EMBL/GenBank/DDBJ databases">
        <authorList>
            <person name="Laetsch R D."/>
            <person name="Stevens L."/>
            <person name="Kumar S."/>
            <person name="Blaxter L. M."/>
        </authorList>
    </citation>
    <scope>NUCLEOTIDE SEQUENCE [LARGE SCALE GENOMIC DNA]</scope>
</reference>
<sequence length="168" mass="18964">MIVRQIVEAVSTTTLPLGNSVSVNPAKASAQISFRRVTITFAVARVRWFARKQLDWHHLNEQYCPLQRYALGMNCVGRQAPFTFLGGPTQNCLNLFLEEFCLLSQLTQQFTANIYICQSDQLARVDLLAVLGNMSSHVSRQLQHSVLPNFARNRVITGENDEAQDTYC</sequence>
<dbReference type="EMBL" id="UYRX01000082">
    <property type="protein sequence ID" value="VDK73041.1"/>
    <property type="molecule type" value="Genomic_DNA"/>
</dbReference>
<proteinExistence type="predicted"/>
<gene>
    <name evidence="1" type="ORF">NLS_LOCUS1974</name>
</gene>
<protein>
    <submittedName>
        <fullName evidence="1">Uncharacterized protein</fullName>
    </submittedName>
</protein>
<keyword evidence="2" id="KW-1185">Reference proteome</keyword>
<accession>A0A3P6U840</accession>
<name>A0A3P6U840_LITSI</name>
<evidence type="ECO:0000313" key="2">
    <source>
        <dbReference type="Proteomes" id="UP000277928"/>
    </source>
</evidence>
<evidence type="ECO:0000313" key="1">
    <source>
        <dbReference type="EMBL" id="VDK73041.1"/>
    </source>
</evidence>
<dbReference type="AlphaFoldDB" id="A0A3P6U840"/>